<protein>
    <recommendedName>
        <fullName evidence="3">3-methyladenine DNA glycosylase AlkC</fullName>
    </recommendedName>
</protein>
<name>A0ABV7TNP5_9RHOB</name>
<dbReference type="EMBL" id="JBHRXI010000025">
    <property type="protein sequence ID" value="MFC3615833.1"/>
    <property type="molecule type" value="Genomic_DNA"/>
</dbReference>
<dbReference type="Gene3D" id="1.25.40.290">
    <property type="entry name" value="ARM repeat domains"/>
    <property type="match status" value="1"/>
</dbReference>
<keyword evidence="2" id="KW-1185">Reference proteome</keyword>
<sequence>MAAGDLLKDQLFNAEKVRSLSARFAAADPSFDHGAFETAVMSRLPELELKARMDWIATCLAEAVPGPLERVGPIILRALPPPCDPTLSDGDFGDFIYAPLGEWVAARGGEEPDRALDLIEEITQRFSMEWAIRPLLNDHPETVLARMESWVGHPHYHVRRLVSEGTRPRLPWGQGVDLAVSTPLPLLDRLHADPTRYVTRSVANHLNDVTRNEPDLVIDRLGQWGRQGRQKPDELTWMARHALRGLVKSGHPDALRHLGFDPDAQITADLRLNGSARIGGALDFTVSLIGPKDTPVLVDYIIHFRRPGGRISAKTHKLKQARLSDTELVLEKRHKLKGDATTFRLVPGTHRIEVQVNGRVRAEAAFDLLDAAEERHGGG</sequence>
<proteinExistence type="predicted"/>
<organism evidence="1 2">
    <name type="scientific">Lutimaribacter marinistellae</name>
    <dbReference type="NCBI Taxonomy" id="1820329"/>
    <lineage>
        <taxon>Bacteria</taxon>
        <taxon>Pseudomonadati</taxon>
        <taxon>Pseudomonadota</taxon>
        <taxon>Alphaproteobacteria</taxon>
        <taxon>Rhodobacterales</taxon>
        <taxon>Roseobacteraceae</taxon>
        <taxon>Lutimaribacter</taxon>
    </lineage>
</organism>
<dbReference type="Proteomes" id="UP001595629">
    <property type="component" value="Unassembled WGS sequence"/>
</dbReference>
<reference evidence="2" key="1">
    <citation type="journal article" date="2019" name="Int. J. Syst. Evol. Microbiol.">
        <title>The Global Catalogue of Microorganisms (GCM) 10K type strain sequencing project: providing services to taxonomists for standard genome sequencing and annotation.</title>
        <authorList>
            <consortium name="The Broad Institute Genomics Platform"/>
            <consortium name="The Broad Institute Genome Sequencing Center for Infectious Disease"/>
            <person name="Wu L."/>
            <person name="Ma J."/>
        </authorList>
    </citation>
    <scope>NUCLEOTIDE SEQUENCE [LARGE SCALE GENOMIC DNA]</scope>
    <source>
        <strain evidence="2">KCTC 42911</strain>
    </source>
</reference>
<comment type="caution">
    <text evidence="1">The sequence shown here is derived from an EMBL/GenBank/DDBJ whole genome shotgun (WGS) entry which is preliminary data.</text>
</comment>
<evidence type="ECO:0000313" key="2">
    <source>
        <dbReference type="Proteomes" id="UP001595629"/>
    </source>
</evidence>
<dbReference type="SUPFAM" id="SSF48371">
    <property type="entry name" value="ARM repeat"/>
    <property type="match status" value="1"/>
</dbReference>
<dbReference type="InterPro" id="IPR016024">
    <property type="entry name" value="ARM-type_fold"/>
</dbReference>
<evidence type="ECO:0008006" key="3">
    <source>
        <dbReference type="Google" id="ProtNLM"/>
    </source>
</evidence>
<gene>
    <name evidence="1" type="ORF">ACFORG_18945</name>
</gene>
<dbReference type="RefSeq" id="WP_386737117.1">
    <property type="nucleotide sequence ID" value="NZ_JBHRXI010000025.1"/>
</dbReference>
<evidence type="ECO:0000313" key="1">
    <source>
        <dbReference type="EMBL" id="MFC3615833.1"/>
    </source>
</evidence>
<accession>A0ABV7TNP5</accession>